<dbReference type="Pfam" id="PF13240">
    <property type="entry name" value="Zn_Ribbon_1"/>
    <property type="match status" value="1"/>
</dbReference>
<evidence type="ECO:0000259" key="4">
    <source>
        <dbReference type="Pfam" id="PF22813"/>
    </source>
</evidence>
<dbReference type="InterPro" id="IPR054529">
    <property type="entry name" value="TcaA_2nd"/>
</dbReference>
<keyword evidence="2" id="KW-0812">Transmembrane</keyword>
<feature type="compositionally biased region" description="Basic and acidic residues" evidence="1">
    <location>
        <begin position="391"/>
        <end position="406"/>
    </location>
</feature>
<feature type="compositionally biased region" description="Polar residues" evidence="1">
    <location>
        <begin position="329"/>
        <end position="348"/>
    </location>
</feature>
<gene>
    <name evidence="6" type="ORF">CD039_09190</name>
</gene>
<evidence type="ECO:0000256" key="2">
    <source>
        <dbReference type="SAM" id="Phobius"/>
    </source>
</evidence>
<feature type="region of interest" description="Disordered" evidence="1">
    <location>
        <begin position="296"/>
        <end position="315"/>
    </location>
</feature>
<dbReference type="Pfam" id="PF22820">
    <property type="entry name" value="TcaA_3rd_4th"/>
    <property type="match status" value="1"/>
</dbReference>
<protein>
    <submittedName>
        <fullName evidence="6">Zinc ribbon domain-containing protein</fullName>
    </submittedName>
</protein>
<feature type="compositionally biased region" description="Acidic residues" evidence="1">
    <location>
        <begin position="297"/>
        <end position="306"/>
    </location>
</feature>
<dbReference type="InterPro" id="IPR054530">
    <property type="entry name" value="TcaA_4th"/>
</dbReference>
<feature type="region of interest" description="Disordered" evidence="1">
    <location>
        <begin position="327"/>
        <end position="422"/>
    </location>
</feature>
<feature type="domain" description="Zinc-ribbon" evidence="3">
    <location>
        <begin position="3"/>
        <end position="25"/>
    </location>
</feature>
<feature type="domain" description="TcaA second" evidence="4">
    <location>
        <begin position="96"/>
        <end position="191"/>
    </location>
</feature>
<sequence length="459" mass="51851">MNFCGNCGARVKEGQKICTQCGHPLNSKRHSDTQSNHNQDTTDRNRSQYDSNQQRSQSQSSNKRFWIILIIIVLILAALFAAYKIISSQLSAKKESETIAHDIRKGKTGDLSKHLKSDGKHLSKTETKAWYRYIKQEDSPSRIADEVETVGKKMTKHNYHQMGVSSGDQNVLNVKRDGKQYGIFKKYAFEVPKQQVTIDPDDSGELKYEYNGKTRKSNLTEENTKTLGYFPLGIYDLKAQQDVDGKKFKGGLSIDMSDDEPQAETNFKQKRFTVSIDSSSYDSDSLKLYINGKEQSDFDEYEDEEYGPYSPDDKVEVYATTKVEGKVFKSNTENVSSPSGGDKSTTVELTFDDDAIDEHEDKELDKKLDDDDDDDDSSSSSSSHTPVTRDNVIDKVESYEGHKLDTDEYTYQEPEKNGDTWGFSFTDKDGDLAGSYKIDADDGYVTEYDEDGEEVSSGY</sequence>
<accession>A0A2K4FA81</accession>
<evidence type="ECO:0000256" key="1">
    <source>
        <dbReference type="SAM" id="MobiDB-lite"/>
    </source>
</evidence>
<dbReference type="Proteomes" id="UP000242712">
    <property type="component" value="Unassembled WGS sequence"/>
</dbReference>
<dbReference type="GO" id="GO:0005886">
    <property type="term" value="C:plasma membrane"/>
    <property type="evidence" value="ECO:0007669"/>
    <property type="project" value="UniProtKB-SubCell"/>
</dbReference>
<dbReference type="RefSeq" id="WP_103372057.1">
    <property type="nucleotide sequence ID" value="NZ_CBCRVO010000002.1"/>
</dbReference>
<feature type="region of interest" description="Disordered" evidence="1">
    <location>
        <begin position="24"/>
        <end position="56"/>
    </location>
</feature>
<name>A0A2K4FA81_9STAP</name>
<dbReference type="Pfam" id="PF22813">
    <property type="entry name" value="TcaA_2nd"/>
    <property type="match status" value="1"/>
</dbReference>
<dbReference type="InterPro" id="IPR026870">
    <property type="entry name" value="Zinc_ribbon_dom"/>
</dbReference>
<feature type="transmembrane region" description="Helical" evidence="2">
    <location>
        <begin position="65"/>
        <end position="86"/>
    </location>
</feature>
<evidence type="ECO:0000313" key="7">
    <source>
        <dbReference type="Proteomes" id="UP000242712"/>
    </source>
</evidence>
<feature type="domain" description="TcaA 4th" evidence="5">
    <location>
        <begin position="273"/>
        <end position="351"/>
    </location>
</feature>
<reference evidence="6 7" key="1">
    <citation type="submission" date="2017-08" db="EMBL/GenBank/DDBJ databases">
        <title>Draft genome sequences of 64 type strains of genus Staph aureus.</title>
        <authorList>
            <person name="Cole K."/>
            <person name="Golubchik T."/>
            <person name="Russell J."/>
            <person name="Foster D."/>
            <person name="Llewelyn M."/>
            <person name="Wilson D."/>
            <person name="Crook D."/>
            <person name="Paul J."/>
        </authorList>
    </citation>
    <scope>NUCLEOTIDE SEQUENCE [LARGE SCALE GENOMIC DNA]</scope>
    <source>
        <strain evidence="6 7">DSM 29875</strain>
    </source>
</reference>
<evidence type="ECO:0000259" key="3">
    <source>
        <dbReference type="Pfam" id="PF13240"/>
    </source>
</evidence>
<dbReference type="AlphaFoldDB" id="A0A2K4FA81"/>
<evidence type="ECO:0000259" key="5">
    <source>
        <dbReference type="Pfam" id="PF22820"/>
    </source>
</evidence>
<dbReference type="EMBL" id="PPPX01000016">
    <property type="protein sequence ID" value="POA08259.1"/>
    <property type="molecule type" value="Genomic_DNA"/>
</dbReference>
<proteinExistence type="predicted"/>
<keyword evidence="2" id="KW-0472">Membrane</keyword>
<evidence type="ECO:0000313" key="6">
    <source>
        <dbReference type="EMBL" id="POA08259.1"/>
    </source>
</evidence>
<dbReference type="GeneID" id="98298522"/>
<dbReference type="PANTHER" id="PTHR40038:SF1">
    <property type="entry name" value="MEMBRANE-ASSOCIATED PROTEIN TCAA"/>
    <property type="match status" value="1"/>
</dbReference>
<keyword evidence="2" id="KW-1133">Transmembrane helix</keyword>
<organism evidence="6 7">
    <name type="scientific">Staphylococcus argensis</name>
    <dbReference type="NCBI Taxonomy" id="1607738"/>
    <lineage>
        <taxon>Bacteria</taxon>
        <taxon>Bacillati</taxon>
        <taxon>Bacillota</taxon>
        <taxon>Bacilli</taxon>
        <taxon>Bacillales</taxon>
        <taxon>Staphylococcaceae</taxon>
        <taxon>Staphylococcus</taxon>
    </lineage>
</organism>
<feature type="compositionally biased region" description="Basic and acidic residues" evidence="1">
    <location>
        <begin position="359"/>
        <end position="369"/>
    </location>
</feature>
<dbReference type="PANTHER" id="PTHR40038">
    <property type="entry name" value="MEMBRANE-ASSOCIATED PROTEIN TCAA"/>
    <property type="match status" value="1"/>
</dbReference>
<keyword evidence="7" id="KW-1185">Reference proteome</keyword>
<dbReference type="OrthoDB" id="1682769at2"/>
<comment type="caution">
    <text evidence="6">The sequence shown here is derived from an EMBL/GenBank/DDBJ whole genome shotgun (WGS) entry which is preliminary data.</text>
</comment>